<dbReference type="EMBL" id="LVHG01000106">
    <property type="protein sequence ID" value="OAK55063.1"/>
    <property type="molecule type" value="Genomic_DNA"/>
</dbReference>
<protein>
    <recommendedName>
        <fullName evidence="4">Rap1a immunity protein domain-containing protein</fullName>
    </recommendedName>
</protein>
<reference evidence="2 3" key="1">
    <citation type="submission" date="2016-03" db="EMBL/GenBank/DDBJ databases">
        <title>Genome sequence of Variovorax paradoxus KB5.</title>
        <authorList>
            <person name="Jeong H."/>
            <person name="Hong C.E."/>
            <person name="Jo S.H."/>
            <person name="Park J.M."/>
        </authorList>
    </citation>
    <scope>NUCLEOTIDE SEQUENCE [LARGE SCALE GENOMIC DNA]</scope>
    <source>
        <strain evidence="2 3">KB5</strain>
    </source>
</reference>
<feature type="signal peptide" evidence="1">
    <location>
        <begin position="1"/>
        <end position="21"/>
    </location>
</feature>
<dbReference type="RefSeq" id="WP_081271661.1">
    <property type="nucleotide sequence ID" value="NZ_LVHG01000106.1"/>
</dbReference>
<keyword evidence="1" id="KW-0732">Signal</keyword>
<comment type="caution">
    <text evidence="2">The sequence shown here is derived from an EMBL/GenBank/DDBJ whole genome shotgun (WGS) entry which is preliminary data.</text>
</comment>
<proteinExistence type="predicted"/>
<accession>A0AA91I7L3</accession>
<evidence type="ECO:0000313" key="2">
    <source>
        <dbReference type="EMBL" id="OAK55063.1"/>
    </source>
</evidence>
<feature type="chain" id="PRO_5041706763" description="Rap1a immunity protein domain-containing protein" evidence="1">
    <location>
        <begin position="22"/>
        <end position="122"/>
    </location>
</feature>
<gene>
    <name evidence="2" type="ORF">A3K87_04520</name>
</gene>
<sequence>MKFTLYVLLVAMLSVTGPARAEKAMGGIGVVTCDVWLNARKTPQPDKEALTEGLLLAWVQGYLSSRNSNGFEENMVLDVPDHRVISKVLDKTCVQMPESKIYSIADDFANTLIEMYRSTKRK</sequence>
<evidence type="ECO:0000313" key="3">
    <source>
        <dbReference type="Proteomes" id="UP000077852"/>
    </source>
</evidence>
<evidence type="ECO:0008006" key="4">
    <source>
        <dbReference type="Google" id="ProtNLM"/>
    </source>
</evidence>
<evidence type="ECO:0000256" key="1">
    <source>
        <dbReference type="SAM" id="SignalP"/>
    </source>
</evidence>
<organism evidence="2 3">
    <name type="scientific">Variovorax paradoxus</name>
    <dbReference type="NCBI Taxonomy" id="34073"/>
    <lineage>
        <taxon>Bacteria</taxon>
        <taxon>Pseudomonadati</taxon>
        <taxon>Pseudomonadota</taxon>
        <taxon>Betaproteobacteria</taxon>
        <taxon>Burkholderiales</taxon>
        <taxon>Comamonadaceae</taxon>
        <taxon>Variovorax</taxon>
    </lineage>
</organism>
<name>A0AA91I7L3_VARPD</name>
<dbReference type="Proteomes" id="UP000077852">
    <property type="component" value="Unassembled WGS sequence"/>
</dbReference>
<dbReference type="AlphaFoldDB" id="A0AA91I7L3"/>